<evidence type="ECO:0000256" key="7">
    <source>
        <dbReference type="RuleBase" id="RU000559"/>
    </source>
</evidence>
<dbReference type="STRING" id="759620.WS105_0339"/>
<proteinExistence type="inferred from homology"/>
<evidence type="ECO:0000256" key="3">
    <source>
        <dbReference type="ARBA" id="ARBA00022980"/>
    </source>
</evidence>
<evidence type="ECO:0000256" key="5">
    <source>
        <dbReference type="ARBA" id="ARBA00035171"/>
    </source>
</evidence>
<dbReference type="PRINTS" id="PR00061">
    <property type="entry name" value="RIBOSOMALL19"/>
</dbReference>
<dbReference type="InterPro" id="IPR008991">
    <property type="entry name" value="Translation_prot_SH3-like_sf"/>
</dbReference>
<dbReference type="SUPFAM" id="SSF50104">
    <property type="entry name" value="Translation proteins SH3-like domain"/>
    <property type="match status" value="1"/>
</dbReference>
<reference evidence="9" key="2">
    <citation type="submission" date="2014-08" db="EMBL/GenBank/DDBJ databases">
        <title>Complete genome of Weissella ceti strain WS74 isolated from diseased rainbow trout in Brazil.</title>
        <authorList>
            <person name="Figueiredo H.C.P."/>
            <person name="Leal C.A.G."/>
            <person name="Pereira F.L."/>
            <person name="Soares S.C."/>
            <person name="Dorella F.A."/>
            <person name="Carvalho A.F."/>
            <person name="Azevedo V.A.C."/>
        </authorList>
    </citation>
    <scope>NUCLEOTIDE SEQUENCE [LARGE SCALE GENOMIC DNA]</scope>
    <source>
        <strain evidence="9">WS74</strain>
    </source>
</reference>
<dbReference type="GO" id="GO:0006412">
    <property type="term" value="P:translation"/>
    <property type="evidence" value="ECO:0007669"/>
    <property type="project" value="UniProtKB-UniRule"/>
</dbReference>
<dbReference type="PANTHER" id="PTHR15680">
    <property type="entry name" value="RIBOSOMAL PROTEIN L19"/>
    <property type="match status" value="1"/>
</dbReference>
<dbReference type="Proteomes" id="UP000029079">
    <property type="component" value="Chromosome"/>
</dbReference>
<keyword evidence="9" id="KW-1185">Reference proteome</keyword>
<keyword evidence="4 6" id="KW-0687">Ribonucleoprotein</keyword>
<evidence type="ECO:0000256" key="1">
    <source>
        <dbReference type="ARBA" id="ARBA00002349"/>
    </source>
</evidence>
<dbReference type="Pfam" id="PF01245">
    <property type="entry name" value="Ribosomal_L19"/>
    <property type="match status" value="1"/>
</dbReference>
<accession>A0A088GER2</accession>
<dbReference type="NCBIfam" id="TIGR01024">
    <property type="entry name" value="rplS_bact"/>
    <property type="match status" value="1"/>
</dbReference>
<dbReference type="InterPro" id="IPR038657">
    <property type="entry name" value="Ribosomal_bL19_sf"/>
</dbReference>
<reference evidence="8 9" key="1">
    <citation type="journal article" date="2014" name="Genome Announc.">
        <title>Complete Genome Sequences of Fish Pathogenic Weissella ceti Strains WS74 and WS105.</title>
        <authorList>
            <person name="Figueiredo H.C."/>
            <person name="Leal C.A."/>
            <person name="Dorella F.A."/>
            <person name="Carvalho A.F."/>
            <person name="Soares S.C."/>
            <person name="Pereira F.L."/>
            <person name="Azevedo V.A."/>
        </authorList>
    </citation>
    <scope>NUCLEOTIDE SEQUENCE [LARGE SCALE GENOMIC DNA]</scope>
    <source>
        <strain evidence="8 9">WS74</strain>
    </source>
</reference>
<evidence type="ECO:0000256" key="6">
    <source>
        <dbReference type="HAMAP-Rule" id="MF_00402"/>
    </source>
</evidence>
<dbReference type="HAMAP" id="MF_00402">
    <property type="entry name" value="Ribosomal_bL19"/>
    <property type="match status" value="1"/>
</dbReference>
<protein>
    <recommendedName>
        <fullName evidence="5 6">Large ribosomal subunit protein bL19</fullName>
    </recommendedName>
</protein>
<dbReference type="InterPro" id="IPR001857">
    <property type="entry name" value="Ribosomal_bL19"/>
</dbReference>
<comment type="function">
    <text evidence="1 6 7">This protein is located at the 30S-50S ribosomal subunit interface and may play a role in the structure and function of the aminoacyl-tRNA binding site.</text>
</comment>
<sequence length="149" mass="17224">MRQNALLEKLTADQLRTDLPEFRAGDTVRVHARIVEGTRERVQLFEGVVIKRQGTGIQATYTVRKISSGVGVERTFPLHSPRVDKIEVVRYGRVRRAKLYYLRALHGKAARIPEARLNPRINKNHLIREVVFLLFWHKRLAGSVKLLHN</sequence>
<dbReference type="GO" id="GO:0003735">
    <property type="term" value="F:structural constituent of ribosome"/>
    <property type="evidence" value="ECO:0007669"/>
    <property type="project" value="InterPro"/>
</dbReference>
<comment type="similarity">
    <text evidence="2 6 7">Belongs to the bacterial ribosomal protein bL19 family.</text>
</comment>
<evidence type="ECO:0000256" key="2">
    <source>
        <dbReference type="ARBA" id="ARBA00005781"/>
    </source>
</evidence>
<evidence type="ECO:0000313" key="8">
    <source>
        <dbReference type="EMBL" id="AIM62593.1"/>
    </source>
</evidence>
<evidence type="ECO:0000256" key="4">
    <source>
        <dbReference type="ARBA" id="ARBA00023274"/>
    </source>
</evidence>
<organism evidence="8 9">
    <name type="scientific">Weissella ceti</name>
    <dbReference type="NCBI Taxonomy" id="759620"/>
    <lineage>
        <taxon>Bacteria</taxon>
        <taxon>Bacillati</taxon>
        <taxon>Bacillota</taxon>
        <taxon>Bacilli</taxon>
        <taxon>Lactobacillales</taxon>
        <taxon>Lactobacillaceae</taxon>
        <taxon>Weissella</taxon>
    </lineage>
</organism>
<dbReference type="Gene3D" id="2.30.30.790">
    <property type="match status" value="1"/>
</dbReference>
<dbReference type="FunFam" id="2.30.30.790:FF:000001">
    <property type="entry name" value="50S ribosomal protein L19"/>
    <property type="match status" value="1"/>
</dbReference>
<dbReference type="GO" id="GO:0022625">
    <property type="term" value="C:cytosolic large ribosomal subunit"/>
    <property type="evidence" value="ECO:0007669"/>
    <property type="project" value="TreeGrafter"/>
</dbReference>
<evidence type="ECO:0000313" key="9">
    <source>
        <dbReference type="Proteomes" id="UP000029079"/>
    </source>
</evidence>
<dbReference type="EMBL" id="CP009223">
    <property type="protein sequence ID" value="AIM62593.1"/>
    <property type="molecule type" value="Genomic_DNA"/>
</dbReference>
<dbReference type="KEGG" id="wct:WS74_0341"/>
<dbReference type="PROSITE" id="PS01015">
    <property type="entry name" value="RIBOSOMAL_L19"/>
    <property type="match status" value="1"/>
</dbReference>
<name>A0A088GER2_9LACO</name>
<gene>
    <name evidence="6" type="primary">rplS</name>
    <name evidence="8" type="ORF">WS74_0341</name>
</gene>
<dbReference type="PANTHER" id="PTHR15680:SF9">
    <property type="entry name" value="LARGE RIBOSOMAL SUBUNIT PROTEIN BL19M"/>
    <property type="match status" value="1"/>
</dbReference>
<keyword evidence="3 6" id="KW-0689">Ribosomal protein</keyword>
<dbReference type="InterPro" id="IPR018257">
    <property type="entry name" value="Ribosomal_bL19_CS"/>
</dbReference>
<dbReference type="AlphaFoldDB" id="A0A088GER2"/>